<accession>A0A1Y2JXP7</accession>
<dbReference type="AlphaFoldDB" id="A0A1Y2JXP7"/>
<dbReference type="Proteomes" id="UP000193335">
    <property type="component" value="Unassembled WGS sequence"/>
</dbReference>
<feature type="compositionally biased region" description="Pro residues" evidence="1">
    <location>
        <begin position="51"/>
        <end position="61"/>
    </location>
</feature>
<evidence type="ECO:0000256" key="1">
    <source>
        <dbReference type="SAM" id="MobiDB-lite"/>
    </source>
</evidence>
<feature type="compositionally biased region" description="Polar residues" evidence="1">
    <location>
        <begin position="74"/>
        <end position="84"/>
    </location>
</feature>
<organism evidence="2 3">
    <name type="scientific">Bradyrhizobium japonicum</name>
    <dbReference type="NCBI Taxonomy" id="375"/>
    <lineage>
        <taxon>Bacteria</taxon>
        <taxon>Pseudomonadati</taxon>
        <taxon>Pseudomonadota</taxon>
        <taxon>Alphaproteobacteria</taxon>
        <taxon>Hyphomicrobiales</taxon>
        <taxon>Nitrobacteraceae</taxon>
        <taxon>Bradyrhizobium</taxon>
    </lineage>
</organism>
<evidence type="ECO:0000313" key="2">
    <source>
        <dbReference type="EMBL" id="OSJ36973.1"/>
    </source>
</evidence>
<comment type="caution">
    <text evidence="2">The sequence shown here is derived from an EMBL/GenBank/DDBJ whole genome shotgun (WGS) entry which is preliminary data.</text>
</comment>
<protein>
    <submittedName>
        <fullName evidence="2">Type IV secretion pathway protein</fullName>
    </submittedName>
</protein>
<dbReference type="EMBL" id="NAFL01000156">
    <property type="protein sequence ID" value="OSJ36973.1"/>
    <property type="molecule type" value="Genomic_DNA"/>
</dbReference>
<name>A0A1Y2JXP7_BRAJP</name>
<evidence type="ECO:0000313" key="3">
    <source>
        <dbReference type="Proteomes" id="UP000193335"/>
    </source>
</evidence>
<gene>
    <name evidence="2" type="ORF">BSZ19_01600</name>
</gene>
<sequence>MWRRLFIICVIPWQLGGCANWSKGPPSCDGLTRRPLNRSLWDWENGTPLAAPEPPIPPSAPAPIIRKGEAGPSAPSSHTANSGSRLDIAASYRTCGKEA</sequence>
<proteinExistence type="predicted"/>
<feature type="region of interest" description="Disordered" evidence="1">
    <location>
        <begin position="44"/>
        <end position="85"/>
    </location>
</feature>
<reference evidence="2 3" key="1">
    <citation type="submission" date="2017-03" db="EMBL/GenBank/DDBJ databases">
        <title>Whole genome sequences of fourteen strains of Bradyrhizobium canariense and one strain of Bradyrhizobium japonicum isolated from Lupinus (Papilionoideae: Genisteae) species in Algeria.</title>
        <authorList>
            <person name="Crovadore J."/>
            <person name="Chekireb D."/>
            <person name="Brachmann A."/>
            <person name="Chablais R."/>
            <person name="Cochard B."/>
            <person name="Lefort F."/>
        </authorList>
    </citation>
    <scope>NUCLEOTIDE SEQUENCE [LARGE SCALE GENOMIC DNA]</scope>
    <source>
        <strain evidence="2 3">UBMA197</strain>
    </source>
</reference>